<keyword evidence="14" id="KW-0969">Cilium</keyword>
<evidence type="ECO:0000313" key="14">
    <source>
        <dbReference type="EMBL" id="AJR07778.1"/>
    </source>
</evidence>
<evidence type="ECO:0000256" key="9">
    <source>
        <dbReference type="ARBA" id="ARBA00022989"/>
    </source>
</evidence>
<evidence type="ECO:0000256" key="12">
    <source>
        <dbReference type="ARBA" id="ARBA00023225"/>
    </source>
</evidence>
<dbReference type="InterPro" id="IPR005837">
    <property type="entry name" value="FliP"/>
</dbReference>
<sequence length="295" mass="32713">MASRWTSRLTAACWATPKSWWSTTSTACALLTLPKMHCMTLPHKHPRPAWLKYLPLMALMLGFSGQALADQGIAFMSVFDGDSNQEYSVKVQILLLMTALSFLPSMLLMMTSFTRIIVVLAILRQALGLQQSPPNRILIGIGLTLTMLLMKPVWDPIYTDAYVPYEQGNITLQQAVATAEKPVRAFMLAQTYENSLEQMLRIAGDPLDLEPDEISFAVLMPAFVLSELRTAFQIGFMLFIPFLIIDIVVASVLMAMGMMMLSPLIISLPFKLMVFVMVDGWTMTVGSLTASFGGL</sequence>
<feature type="transmembrane region" description="Helical" evidence="13">
    <location>
        <begin position="234"/>
        <end position="260"/>
    </location>
</feature>
<dbReference type="GO" id="GO:0005886">
    <property type="term" value="C:plasma membrane"/>
    <property type="evidence" value="ECO:0007669"/>
    <property type="project" value="UniProtKB-SubCell"/>
</dbReference>
<dbReference type="HOGENOM" id="CLU_042028_0_1_6"/>
<keyword evidence="8 13" id="KW-0653">Protein transport</keyword>
<evidence type="ECO:0000256" key="13">
    <source>
        <dbReference type="RuleBase" id="RU362069"/>
    </source>
</evidence>
<evidence type="ECO:0000256" key="4">
    <source>
        <dbReference type="ARBA" id="ARBA00022448"/>
    </source>
</evidence>
<name>A0A0C5WKV5_9GAMM</name>
<dbReference type="PRINTS" id="PR01302">
    <property type="entry name" value="TYPE3IMPPROT"/>
</dbReference>
<keyword evidence="11" id="KW-0975">Bacterial flagellum</keyword>
<evidence type="ECO:0000256" key="5">
    <source>
        <dbReference type="ARBA" id="ARBA00022475"/>
    </source>
</evidence>
<keyword evidence="6 13" id="KW-0812">Transmembrane</keyword>
<keyword evidence="14" id="KW-0282">Flagellum</keyword>
<evidence type="ECO:0000256" key="8">
    <source>
        <dbReference type="ARBA" id="ARBA00022927"/>
    </source>
</evidence>
<comment type="similarity">
    <text evidence="2 13">Belongs to the FliP/MopC/SpaP family.</text>
</comment>
<dbReference type="PROSITE" id="PS01061">
    <property type="entry name" value="FLIP_2"/>
    <property type="match status" value="1"/>
</dbReference>
<keyword evidence="12 13" id="KW-1006">Bacterial flagellum protein export</keyword>
<keyword evidence="9 13" id="KW-1133">Transmembrane helix</keyword>
<keyword evidence="5 13" id="KW-1003">Cell membrane</keyword>
<dbReference type="STRING" id="658445.H744_2c1091"/>
<protein>
    <recommendedName>
        <fullName evidence="3 13">Flagellar biosynthetic protein FliP</fullName>
    </recommendedName>
</protein>
<keyword evidence="4 13" id="KW-0813">Transport</keyword>
<reference evidence="14 15" key="1">
    <citation type="submission" date="2013-05" db="EMBL/GenBank/DDBJ databases">
        <title>Complete genome sequence of the lipase-producing bacterium Photobacterium gaetbulicola Gung47.</title>
        <authorList>
            <person name="Kim Y.-O."/>
        </authorList>
    </citation>
    <scope>NUCLEOTIDE SEQUENCE [LARGE SCALE GENOMIC DNA]</scope>
    <source>
        <strain evidence="14 15">Gung47</strain>
    </source>
</reference>
<dbReference type="PANTHER" id="PTHR30587:SF0">
    <property type="entry name" value="FLAGELLAR BIOSYNTHETIC PROTEIN FLIP"/>
    <property type="match status" value="1"/>
</dbReference>
<keyword evidence="10 13" id="KW-0472">Membrane</keyword>
<dbReference type="PRINTS" id="PR00951">
    <property type="entry name" value="FLGBIOSNFLIP"/>
</dbReference>
<dbReference type="AlphaFoldDB" id="A0A0C5WKV5"/>
<dbReference type="NCBIfam" id="NF009438">
    <property type="entry name" value="PRK12797.1"/>
    <property type="match status" value="1"/>
</dbReference>
<dbReference type="GO" id="GO:0044781">
    <property type="term" value="P:bacterial-type flagellum organization"/>
    <property type="evidence" value="ECO:0007669"/>
    <property type="project" value="UniProtKB-UniRule"/>
</dbReference>
<dbReference type="NCBIfam" id="TIGR01103">
    <property type="entry name" value="fliP"/>
    <property type="match status" value="1"/>
</dbReference>
<dbReference type="EMBL" id="CP005974">
    <property type="protein sequence ID" value="AJR07778.1"/>
    <property type="molecule type" value="Genomic_DNA"/>
</dbReference>
<dbReference type="GO" id="GO:0009425">
    <property type="term" value="C:bacterial-type flagellum basal body"/>
    <property type="evidence" value="ECO:0007669"/>
    <property type="project" value="UniProtKB-SubCell"/>
</dbReference>
<dbReference type="Proteomes" id="UP000032303">
    <property type="component" value="Chromosome 2"/>
</dbReference>
<evidence type="ECO:0000256" key="2">
    <source>
        <dbReference type="ARBA" id="ARBA00006257"/>
    </source>
</evidence>
<keyword evidence="15" id="KW-1185">Reference proteome</keyword>
<evidence type="ECO:0000256" key="10">
    <source>
        <dbReference type="ARBA" id="ARBA00023136"/>
    </source>
</evidence>
<dbReference type="Pfam" id="PF00813">
    <property type="entry name" value="FliP"/>
    <property type="match status" value="1"/>
</dbReference>
<gene>
    <name evidence="13" type="primary">fliP</name>
    <name evidence="14" type="ORF">H744_2c1091</name>
</gene>
<dbReference type="PATRIC" id="fig|658445.3.peg.2979"/>
<comment type="function">
    <text evidence="1 13">Plays a role in the flagellum-specific transport system.</text>
</comment>
<evidence type="ECO:0000256" key="6">
    <source>
        <dbReference type="ARBA" id="ARBA00022692"/>
    </source>
</evidence>
<evidence type="ECO:0000256" key="1">
    <source>
        <dbReference type="ARBA" id="ARBA00003663"/>
    </source>
</evidence>
<keyword evidence="14" id="KW-0966">Cell projection</keyword>
<feature type="transmembrane region" description="Helical" evidence="13">
    <location>
        <begin position="93"/>
        <end position="123"/>
    </location>
</feature>
<feature type="transmembrane region" description="Helical" evidence="13">
    <location>
        <begin position="53"/>
        <end position="73"/>
    </location>
</feature>
<evidence type="ECO:0000313" key="15">
    <source>
        <dbReference type="Proteomes" id="UP000032303"/>
    </source>
</evidence>
<evidence type="ECO:0000256" key="11">
    <source>
        <dbReference type="ARBA" id="ARBA00023143"/>
    </source>
</evidence>
<accession>A0A0C5WKV5</accession>
<dbReference type="GO" id="GO:0009306">
    <property type="term" value="P:protein secretion"/>
    <property type="evidence" value="ECO:0007669"/>
    <property type="project" value="UniProtKB-UniRule"/>
</dbReference>
<dbReference type="PROSITE" id="PS01060">
    <property type="entry name" value="FLIP_1"/>
    <property type="match status" value="1"/>
</dbReference>
<proteinExistence type="inferred from homology"/>
<evidence type="ECO:0000256" key="7">
    <source>
        <dbReference type="ARBA" id="ARBA00022795"/>
    </source>
</evidence>
<dbReference type="PANTHER" id="PTHR30587">
    <property type="entry name" value="FLAGELLAR BIOSYNTHETIC PROTEIN FLIP"/>
    <property type="match status" value="1"/>
</dbReference>
<keyword evidence="7 13" id="KW-1005">Bacterial flagellum biogenesis</keyword>
<comment type="subcellular location">
    <subcellularLocation>
        <location evidence="13">Cell membrane</location>
        <topology evidence="13">Multi-pass membrane protein</topology>
    </subcellularLocation>
    <subcellularLocation>
        <location evidence="13">Bacterial flagellum basal body</location>
    </subcellularLocation>
</comment>
<dbReference type="InterPro" id="IPR005838">
    <property type="entry name" value="T3SS_IM_P"/>
</dbReference>
<dbReference type="KEGG" id="pgb:H744_2c1091"/>
<evidence type="ECO:0000256" key="3">
    <source>
        <dbReference type="ARBA" id="ARBA00021714"/>
    </source>
</evidence>
<feature type="transmembrane region" description="Helical" evidence="13">
    <location>
        <begin position="135"/>
        <end position="154"/>
    </location>
</feature>
<organism evidence="14 15">
    <name type="scientific">Photobacterium gaetbulicola Gung47</name>
    <dbReference type="NCBI Taxonomy" id="658445"/>
    <lineage>
        <taxon>Bacteria</taxon>
        <taxon>Pseudomonadati</taxon>
        <taxon>Pseudomonadota</taxon>
        <taxon>Gammaproteobacteria</taxon>
        <taxon>Vibrionales</taxon>
        <taxon>Vibrionaceae</taxon>
        <taxon>Photobacterium</taxon>
    </lineage>
</organism>